<evidence type="ECO:0000313" key="3">
    <source>
        <dbReference type="EMBL" id="KAG7509816.1"/>
    </source>
</evidence>
<feature type="compositionally biased region" description="Basic residues" evidence="1">
    <location>
        <begin position="80"/>
        <end position="93"/>
    </location>
</feature>
<keyword evidence="2" id="KW-1133">Transmembrane helix</keyword>
<keyword evidence="2" id="KW-0472">Membrane</keyword>
<accession>A0AAV6RWQ6</accession>
<keyword evidence="4" id="KW-1185">Reference proteome</keyword>
<evidence type="ECO:0000256" key="2">
    <source>
        <dbReference type="SAM" id="Phobius"/>
    </source>
</evidence>
<protein>
    <recommendedName>
        <fullName evidence="5">DUF1127 domain-containing protein</fullName>
    </recommendedName>
</protein>
<evidence type="ECO:0008006" key="5">
    <source>
        <dbReference type="Google" id="ProtNLM"/>
    </source>
</evidence>
<dbReference type="AlphaFoldDB" id="A0AAV6RWQ6"/>
<organism evidence="3 4">
    <name type="scientific">Solea senegalensis</name>
    <name type="common">Senegalese sole</name>
    <dbReference type="NCBI Taxonomy" id="28829"/>
    <lineage>
        <taxon>Eukaryota</taxon>
        <taxon>Metazoa</taxon>
        <taxon>Chordata</taxon>
        <taxon>Craniata</taxon>
        <taxon>Vertebrata</taxon>
        <taxon>Euteleostomi</taxon>
        <taxon>Actinopterygii</taxon>
        <taxon>Neopterygii</taxon>
        <taxon>Teleostei</taxon>
        <taxon>Neoteleostei</taxon>
        <taxon>Acanthomorphata</taxon>
        <taxon>Carangaria</taxon>
        <taxon>Pleuronectiformes</taxon>
        <taxon>Pleuronectoidei</taxon>
        <taxon>Soleidae</taxon>
        <taxon>Solea</taxon>
    </lineage>
</organism>
<evidence type="ECO:0000256" key="1">
    <source>
        <dbReference type="SAM" id="MobiDB-lite"/>
    </source>
</evidence>
<sequence>MVARVHREAQSLSQFCNFAVTFWLILGLFVRNSFTLTYTRRELLALGLNLPDDITTNLQLIPDISRAPEGTHSTWPGGSARRRRRDRKQRRGKHIGIRAKLKLTPQRFALPSIFLANVWSLVNKMDEL</sequence>
<dbReference type="EMBL" id="JAGKHQ010000008">
    <property type="protein sequence ID" value="KAG7509816.1"/>
    <property type="molecule type" value="Genomic_DNA"/>
</dbReference>
<gene>
    <name evidence="3" type="ORF">JOB18_005576</name>
</gene>
<feature type="region of interest" description="Disordered" evidence="1">
    <location>
        <begin position="65"/>
        <end position="93"/>
    </location>
</feature>
<evidence type="ECO:0000313" key="4">
    <source>
        <dbReference type="Proteomes" id="UP000693946"/>
    </source>
</evidence>
<reference evidence="3 4" key="1">
    <citation type="journal article" date="2021" name="Sci. Rep.">
        <title>Chromosome anchoring in Senegalese sole (Solea senegalensis) reveals sex-associated markers and genome rearrangements in flatfish.</title>
        <authorList>
            <person name="Guerrero-Cozar I."/>
            <person name="Gomez-Garrido J."/>
            <person name="Berbel C."/>
            <person name="Martinez-Blanch J.F."/>
            <person name="Alioto T."/>
            <person name="Claros M.G."/>
            <person name="Gagnaire P.A."/>
            <person name="Manchado M."/>
        </authorList>
    </citation>
    <scope>NUCLEOTIDE SEQUENCE [LARGE SCALE GENOMIC DNA]</scope>
    <source>
        <strain evidence="3">Sse05_10M</strain>
    </source>
</reference>
<proteinExistence type="predicted"/>
<name>A0AAV6RWQ6_SOLSE</name>
<dbReference type="Proteomes" id="UP000693946">
    <property type="component" value="Linkage Group LG16"/>
</dbReference>
<keyword evidence="2" id="KW-0812">Transmembrane</keyword>
<comment type="caution">
    <text evidence="3">The sequence shown here is derived from an EMBL/GenBank/DDBJ whole genome shotgun (WGS) entry which is preliminary data.</text>
</comment>
<feature type="transmembrane region" description="Helical" evidence="2">
    <location>
        <begin position="12"/>
        <end position="30"/>
    </location>
</feature>